<gene>
    <name evidence="5" type="ORF">MKZ38_009062</name>
</gene>
<dbReference type="InterPro" id="IPR001623">
    <property type="entry name" value="DnaJ_domain"/>
</dbReference>
<dbReference type="Pfam" id="PF07743">
    <property type="entry name" value="HSCB_C"/>
    <property type="match status" value="1"/>
</dbReference>
<comment type="similarity">
    <text evidence="1">Belongs to the HscB family.</text>
</comment>
<dbReference type="GO" id="GO:0001671">
    <property type="term" value="F:ATPase activator activity"/>
    <property type="evidence" value="ECO:0007669"/>
    <property type="project" value="InterPro"/>
</dbReference>
<name>A0AAD5WM82_9PEZI</name>
<dbReference type="PANTHER" id="PTHR14021:SF15">
    <property type="entry name" value="IRON-SULFUR CLUSTER CO-CHAPERONE PROTEIN HSCB"/>
    <property type="match status" value="1"/>
</dbReference>
<evidence type="ECO:0000259" key="4">
    <source>
        <dbReference type="Pfam" id="PF07743"/>
    </source>
</evidence>
<comment type="caution">
    <text evidence="5">The sequence shown here is derived from an EMBL/GenBank/DDBJ whole genome shotgun (WGS) entry which is preliminary data.</text>
</comment>
<evidence type="ECO:0000313" key="5">
    <source>
        <dbReference type="EMBL" id="KAJ2893089.1"/>
    </source>
</evidence>
<feature type="compositionally biased region" description="Polar residues" evidence="3">
    <location>
        <begin position="59"/>
        <end position="71"/>
    </location>
</feature>
<dbReference type="CDD" id="cd06257">
    <property type="entry name" value="DnaJ"/>
    <property type="match status" value="1"/>
</dbReference>
<dbReference type="InterPro" id="IPR036386">
    <property type="entry name" value="HscB_C_sf"/>
</dbReference>
<dbReference type="GO" id="GO:0044571">
    <property type="term" value="P:[2Fe-2S] cluster assembly"/>
    <property type="evidence" value="ECO:0007669"/>
    <property type="project" value="InterPro"/>
</dbReference>
<evidence type="ECO:0000256" key="2">
    <source>
        <dbReference type="ARBA" id="ARBA00023186"/>
    </source>
</evidence>
<feature type="region of interest" description="Disordered" evidence="3">
    <location>
        <begin position="32"/>
        <end position="138"/>
    </location>
</feature>
<dbReference type="Proteomes" id="UP001201980">
    <property type="component" value="Unassembled WGS sequence"/>
</dbReference>
<protein>
    <submittedName>
        <fullName evidence="5">Co-chaperone Hsc20</fullName>
    </submittedName>
</protein>
<dbReference type="GO" id="GO:0051259">
    <property type="term" value="P:protein complex oligomerization"/>
    <property type="evidence" value="ECO:0007669"/>
    <property type="project" value="InterPro"/>
</dbReference>
<feature type="compositionally biased region" description="Low complexity" evidence="3">
    <location>
        <begin position="92"/>
        <end position="117"/>
    </location>
</feature>
<feature type="domain" description="Co-chaperone HscB C-terminal oligomerisation" evidence="4">
    <location>
        <begin position="213"/>
        <end position="284"/>
    </location>
</feature>
<evidence type="ECO:0000256" key="3">
    <source>
        <dbReference type="SAM" id="MobiDB-lite"/>
    </source>
</evidence>
<dbReference type="GO" id="GO:0051087">
    <property type="term" value="F:protein-folding chaperone binding"/>
    <property type="evidence" value="ECO:0007669"/>
    <property type="project" value="InterPro"/>
</dbReference>
<reference evidence="5" key="1">
    <citation type="submission" date="2022-07" db="EMBL/GenBank/DDBJ databases">
        <title>Draft genome sequence of Zalerion maritima ATCC 34329, a (micro)plastics degrading marine fungus.</title>
        <authorList>
            <person name="Paco A."/>
            <person name="Goncalves M.F.M."/>
            <person name="Rocha-Santos T.A.P."/>
            <person name="Alves A."/>
        </authorList>
    </citation>
    <scope>NUCLEOTIDE SEQUENCE</scope>
    <source>
        <strain evidence="5">ATCC 34329</strain>
    </source>
</reference>
<dbReference type="Gene3D" id="1.20.1280.20">
    <property type="entry name" value="HscB, C-terminal domain"/>
    <property type="match status" value="1"/>
</dbReference>
<dbReference type="SUPFAM" id="SSF46565">
    <property type="entry name" value="Chaperone J-domain"/>
    <property type="match status" value="1"/>
</dbReference>
<sequence>MRSSLLTRQRALVAARDVTYLRYSTANPSILAHSSAAPCSSPVTPLRQTPPPNFLCRSPLSTRQISSSTRNAPPSSAAAEVPPITKEEEEQQQQQQAGGKESSSSKTKPTAAATKETVGPTHYPFFPETLPQGPPPDGPFVIDTRALRREFLALQSRAHPDLASHSEKSSAQALSARINEAYKVLSSPLLRAQYLLHLKGEDAGLGEKGKTDDPELLMEVLETHHAIEDAESETELEGIRAENEGRIRESEGRLEGFFKRDEMAEAREEAVRLKYWVAVREKIHEWEVEKGKDEGKE</sequence>
<evidence type="ECO:0000256" key="1">
    <source>
        <dbReference type="ARBA" id="ARBA00010476"/>
    </source>
</evidence>
<feature type="compositionally biased region" description="Low complexity" evidence="3">
    <location>
        <begin position="72"/>
        <end position="83"/>
    </location>
</feature>
<keyword evidence="6" id="KW-1185">Reference proteome</keyword>
<dbReference type="PANTHER" id="PTHR14021">
    <property type="entry name" value="IRON-SULFUR CLUSTER CO-CHAPERONE PROTEIN HSCB"/>
    <property type="match status" value="1"/>
</dbReference>
<dbReference type="AlphaFoldDB" id="A0AAD5WM82"/>
<dbReference type="EMBL" id="JAKWBI020000662">
    <property type="protein sequence ID" value="KAJ2893089.1"/>
    <property type="molecule type" value="Genomic_DNA"/>
</dbReference>
<organism evidence="5 6">
    <name type="scientific">Zalerion maritima</name>
    <dbReference type="NCBI Taxonomy" id="339359"/>
    <lineage>
        <taxon>Eukaryota</taxon>
        <taxon>Fungi</taxon>
        <taxon>Dikarya</taxon>
        <taxon>Ascomycota</taxon>
        <taxon>Pezizomycotina</taxon>
        <taxon>Sordariomycetes</taxon>
        <taxon>Lulworthiomycetidae</taxon>
        <taxon>Lulworthiales</taxon>
        <taxon>Lulworthiaceae</taxon>
        <taxon>Zalerion</taxon>
    </lineage>
</organism>
<dbReference type="NCBIfam" id="TIGR00714">
    <property type="entry name" value="hscB"/>
    <property type="match status" value="1"/>
</dbReference>
<proteinExistence type="inferred from homology"/>
<evidence type="ECO:0000313" key="6">
    <source>
        <dbReference type="Proteomes" id="UP001201980"/>
    </source>
</evidence>
<dbReference type="InterPro" id="IPR036869">
    <property type="entry name" value="J_dom_sf"/>
</dbReference>
<dbReference type="SUPFAM" id="SSF47144">
    <property type="entry name" value="HSC20 (HSCB), C-terminal oligomerisation domain"/>
    <property type="match status" value="1"/>
</dbReference>
<keyword evidence="2" id="KW-0143">Chaperone</keyword>
<accession>A0AAD5WM82</accession>
<dbReference type="InterPro" id="IPR004640">
    <property type="entry name" value="HscB"/>
</dbReference>
<dbReference type="InterPro" id="IPR009073">
    <property type="entry name" value="HscB_oligo_C"/>
</dbReference>
<feature type="compositionally biased region" description="Polar residues" evidence="3">
    <location>
        <begin position="37"/>
        <end position="47"/>
    </location>
</feature>
<dbReference type="Gene3D" id="1.10.287.110">
    <property type="entry name" value="DnaJ domain"/>
    <property type="match status" value="1"/>
</dbReference>
<dbReference type="GO" id="GO:0005739">
    <property type="term" value="C:mitochondrion"/>
    <property type="evidence" value="ECO:0007669"/>
    <property type="project" value="TreeGrafter"/>
</dbReference>